<evidence type="ECO:0000313" key="5">
    <source>
        <dbReference type="Proteomes" id="UP000032309"/>
    </source>
</evidence>
<dbReference type="InterPro" id="IPR002941">
    <property type="entry name" value="DNA_methylase_N4/N6"/>
</dbReference>
<feature type="domain" description="DNA methylase N-4/N-6" evidence="3">
    <location>
        <begin position="1"/>
        <end position="102"/>
    </location>
</feature>
<evidence type="ECO:0000256" key="2">
    <source>
        <dbReference type="ARBA" id="ARBA00022679"/>
    </source>
</evidence>
<name>A0ABQ0JXJ3_9BACT</name>
<dbReference type="Pfam" id="PF01555">
    <property type="entry name" value="N6_N4_Mtase"/>
    <property type="match status" value="1"/>
</dbReference>
<proteinExistence type="predicted"/>
<comment type="caution">
    <text evidence="4">The sequence shown here is derived from an EMBL/GenBank/DDBJ whole genome shotgun (WGS) entry which is preliminary data.</text>
</comment>
<sequence length="104" mass="12330">MICIDLPYNTGNDFIYPDNYTESPDTYLRYTGQLDSEGRRYSTNTETDGRFHSKWLSMMYPRLFLARNLLREDGVIFISVDDNEIHNLRILMNEIFGEENFIDT</sequence>
<evidence type="ECO:0000259" key="3">
    <source>
        <dbReference type="Pfam" id="PF01555"/>
    </source>
</evidence>
<dbReference type="EMBL" id="BAFN01000001">
    <property type="protein sequence ID" value="GAN33459.1"/>
    <property type="molecule type" value="Genomic_DNA"/>
</dbReference>
<dbReference type="InterPro" id="IPR029063">
    <property type="entry name" value="SAM-dependent_MTases_sf"/>
</dbReference>
<dbReference type="Proteomes" id="UP000032309">
    <property type="component" value="Unassembled WGS sequence"/>
</dbReference>
<dbReference type="GO" id="GO:0032259">
    <property type="term" value="P:methylation"/>
    <property type="evidence" value="ECO:0007669"/>
    <property type="project" value="UniProtKB-KW"/>
</dbReference>
<reference evidence="5" key="1">
    <citation type="journal article" date="2015" name="Genome Announc.">
        <title>Draft Genome Sequence of an Anaerobic Ammonium-Oxidizing Bacterium, "Candidatus Brocadia sinica".</title>
        <authorList>
            <person name="Oshiki M."/>
            <person name="Shinyako-Hata K."/>
            <person name="Satoh H."/>
            <person name="Okabe S."/>
        </authorList>
    </citation>
    <scope>NUCLEOTIDE SEQUENCE [LARGE SCALE GENOMIC DNA]</scope>
    <source>
        <strain evidence="5">JPN1</strain>
    </source>
</reference>
<accession>A0ABQ0JXJ3</accession>
<dbReference type="SUPFAM" id="SSF53335">
    <property type="entry name" value="S-adenosyl-L-methionine-dependent methyltransferases"/>
    <property type="match status" value="1"/>
</dbReference>
<protein>
    <submittedName>
        <fullName evidence="4">Adenine specific DNA methylase</fullName>
    </submittedName>
</protein>
<keyword evidence="5" id="KW-1185">Reference proteome</keyword>
<dbReference type="GO" id="GO:0008168">
    <property type="term" value="F:methyltransferase activity"/>
    <property type="evidence" value="ECO:0007669"/>
    <property type="project" value="UniProtKB-KW"/>
</dbReference>
<keyword evidence="2" id="KW-0808">Transferase</keyword>
<evidence type="ECO:0000256" key="1">
    <source>
        <dbReference type="ARBA" id="ARBA00022603"/>
    </source>
</evidence>
<organism evidence="4 5">
    <name type="scientific">Candidatus Brocadia sinica JPN1</name>
    <dbReference type="NCBI Taxonomy" id="1197129"/>
    <lineage>
        <taxon>Bacteria</taxon>
        <taxon>Pseudomonadati</taxon>
        <taxon>Planctomycetota</taxon>
        <taxon>Candidatus Brocadiia</taxon>
        <taxon>Candidatus Brocadiales</taxon>
        <taxon>Candidatus Brocadiaceae</taxon>
        <taxon>Candidatus Brocadia</taxon>
    </lineage>
</organism>
<gene>
    <name evidence="4" type="ORF">BROSI_A1983</name>
</gene>
<evidence type="ECO:0000313" key="4">
    <source>
        <dbReference type="EMBL" id="GAN33459.1"/>
    </source>
</evidence>
<dbReference type="Gene3D" id="3.40.50.150">
    <property type="entry name" value="Vaccinia Virus protein VP39"/>
    <property type="match status" value="1"/>
</dbReference>
<keyword evidence="1 4" id="KW-0489">Methyltransferase</keyword>